<dbReference type="OrthoDB" id="4062651at2759"/>
<evidence type="ECO:0000256" key="6">
    <source>
        <dbReference type="ARBA" id="ARBA00022553"/>
    </source>
</evidence>
<feature type="compositionally biased region" description="Pro residues" evidence="14">
    <location>
        <begin position="647"/>
        <end position="665"/>
    </location>
</feature>
<comment type="catalytic activity">
    <reaction evidence="11">
        <text>L-threonyl-[protein] + ATP = O-phospho-L-threonyl-[protein] + ADP + H(+)</text>
        <dbReference type="Rhea" id="RHEA:46608"/>
        <dbReference type="Rhea" id="RHEA-COMP:11060"/>
        <dbReference type="Rhea" id="RHEA-COMP:11605"/>
        <dbReference type="ChEBI" id="CHEBI:15378"/>
        <dbReference type="ChEBI" id="CHEBI:30013"/>
        <dbReference type="ChEBI" id="CHEBI:30616"/>
        <dbReference type="ChEBI" id="CHEBI:61977"/>
        <dbReference type="ChEBI" id="CHEBI:456216"/>
        <dbReference type="EC" id="2.7.11.1"/>
    </reaction>
</comment>
<feature type="region of interest" description="Disordered" evidence="14">
    <location>
        <begin position="1209"/>
        <end position="1241"/>
    </location>
</feature>
<feature type="region of interest" description="Disordered" evidence="14">
    <location>
        <begin position="21"/>
        <end position="146"/>
    </location>
</feature>
<dbReference type="EC" id="2.7.11.1" evidence="3"/>
<feature type="region of interest" description="Disordered" evidence="14">
    <location>
        <begin position="1856"/>
        <end position="1886"/>
    </location>
</feature>
<keyword evidence="9 17" id="KW-0418">Kinase</keyword>
<evidence type="ECO:0000256" key="9">
    <source>
        <dbReference type="ARBA" id="ARBA00022777"/>
    </source>
</evidence>
<keyword evidence="4" id="KW-0963">Cytoplasm</keyword>
<dbReference type="Proteomes" id="UP000694851">
    <property type="component" value="Unplaced"/>
</dbReference>
<feature type="region of interest" description="Disordered" evidence="14">
    <location>
        <begin position="1459"/>
        <end position="1713"/>
    </location>
</feature>
<feature type="compositionally biased region" description="Pro residues" evidence="14">
    <location>
        <begin position="70"/>
        <end position="86"/>
    </location>
</feature>
<evidence type="ECO:0000256" key="2">
    <source>
        <dbReference type="ARBA" id="ARBA00004496"/>
    </source>
</evidence>
<dbReference type="SMART" id="SM00220">
    <property type="entry name" value="S_TKc"/>
    <property type="match status" value="1"/>
</dbReference>
<dbReference type="FunFam" id="3.30.200.20:FF:000494">
    <property type="entry name" value="serine/threonine-protein kinase WNK2 isoform X2"/>
    <property type="match status" value="1"/>
</dbReference>
<dbReference type="FunFam" id="3.10.20.90:FF:000012">
    <property type="entry name" value="Serine/threonine-protein kinase WNK1 isoform 2"/>
    <property type="match status" value="1"/>
</dbReference>
<evidence type="ECO:0000259" key="15">
    <source>
        <dbReference type="PROSITE" id="PS50011"/>
    </source>
</evidence>
<evidence type="ECO:0000256" key="12">
    <source>
        <dbReference type="ARBA" id="ARBA00048679"/>
    </source>
</evidence>
<sequence>MDGDGGRLDAPCALIFLRRSVVESDQEEPPGLEAAEAPGAQPPQPLQRRVLLLCKTRRLIAERARGRPAAPGPAEPPTQPSAPDPEPAGAQEPGLDPAPVPDGGPREEAAVAERKEDAGGPETRPDPGRARRDEPEEEEDDEDDLKAVATSLDGRFLKFDIELGRGSFKTVYKGLDTETWVEVAWCELQDRKLTKLERQRFKEEAEMLKGLQHPNIVRFYDFWESSAKGKRCIVLVTELMTSGTLKTYLKRFKVMKPKVLRSWCRQILKGLLFLHTRTPPIIHRDLKCDNIFITGPTGSVKIGDLGLATLKRASFAKSVIGTPEFMAPEMYEEHYDESVDVYAFGMCMLEMATSEYPYSECQNAAQIYRKVTCGIKPASFEKVHDPEIKEIIGECICKNKEERYEIKDLLSHAFFAEDTGVRVELAEEDHGRKSTIALRLWVEDPKKLKGKPKDNGAIEFTFDLERETPDDVAQEMIESGFFHESDVKIVAKSIRDRVALIQWRRERIWPALQPQEQREPGSPDKARGPHAVPLQVQVTYHAQAGLLEPEEPEADQHLLPTVLLASATSLASDSTFDSGQGSTVYSDSQSSQQSVVLGSLVDTAPPTAQSVCSPPPGVSVGPIPPLTRAPLPQQHFPEPAMSFTPVPTGPGQPMPSGHQPPPLAQPAPMQQVLAPQPVGPLQPVPPHLPPYLAPTSQVAPAQLKPLQMPPVPLQPLAQVPPQMPPLPVIPPVAPLATVDSLPAALPDLPAASGPAVPPPSQYFSPAVILPSLPLNTAAPLPASPALPLQAVKLPHPAGAPLAMPCRTILPNVAATATAIPLLAVAPQGMAALSIHPAVAQLPAQPVYQAAFPQIVPSDVPPSPLHTAQTLRATPLHPAPPTLPQPHQSSITDLPEQTAPAAGVGSQVLLGHPPPYTVDISAQVHTVPAPAAILSPPLPEIVPPAAPELLPQLPSSLTPVIAAAAQSLPVQTTVLLPPSNLPLPSGPGISSPCPAVQLTVEPVPEEQALQDKQPGLLQSCESSYGGSDVTSGRELSDSCEGAFGGGKLEGKSTRKHHRRSTRTRSRQERANRPRLTILNVCNTGDKMVECQLETHNHKMVTFKFDLDGDAPDEIATYMVEHDFILQAERETFIEQMKDVMDKAEDMLSEDTDADRGSDPGASPPPLGTCGLGAGEESRQSQANAPVYQQNVLHTGKRWFIICPVAEHPAAEAPESSPSLPLSSLQPEASPDPAPCKDQLSSKEKPDLLADSQLLTQAGSGDAPGGAPASLVPTSPPVTAVPQDMAAPAVSPKPEPAMGAAVQAGGPGTSQGEASERETPQPLAETHDAQLAARPPGAVLGPCASPPEALHHPTGLGEPASREASAQCTLPTPAPVLSAPSGTLQPAQGQPLTPHPNAVGVLNLATPQLPSPPLGPTIPPQPLSALESDGEGPPPRVGFVDSTIKSLDEKLRTLLYQEHVPTSSASAGTPVEVGDRDFTLEPPRGDQPYTEASGGDPALLPQPELDKSEMVPGPRAMLEQATSSPVTAVPSFSNTLDSDGGWVASGSPAAPSGPQDSPASAISTRLEPTDQSGGSPGETSAEPMQHCPGMLTKGSQASHPQMHGALASGSPPKQPGQQDGNSPAKTVGRFSVVSTQDEWTLASPHSLRYSAPPDVYLEEGPRSPDVKLALRRAQTASSIEVGPGEPVSSDSGDECPRRRPPVQKHGSLPGSGSSVASDFVKKATAFLHRSSRAGSPGPETPSRTGVKVPTISVTSFHSQSSYISSDNDSEIEDADIRRELQSLREKHLKEISELQSQQKQEIEALYRRLGKPLPPNLGLFHTAPPAGRRRKTSKSKLKAGRLLNPLVQQLKVVASSTGHLSDCSRAPPAKDPAKAGAGPTAASDPCGKAVQTQQPCSVRASLSADICSGLASDGGGARGPGWTVYHPTSERVTYKSSSKPRTRFLSGPVSVSIWSALKRLCLGKEHSSRSSTSSLVPGPEPGPPPALHVQAQVNNSNNKKGTFTDDLHKLVDDWTSKTVGAAQLKPSLNQLKQTQKLHDMEAMAGWPPGPGEVQAMNAPRAAVGTPCLALAPGPLPTTVIPGTALTLPMPMPDSESEKPD</sequence>
<feature type="region of interest" description="Disordered" evidence="14">
    <location>
        <begin position="1147"/>
        <end position="1181"/>
    </location>
</feature>
<feature type="region of interest" description="Disordered" evidence="14">
    <location>
        <begin position="1963"/>
        <end position="1984"/>
    </location>
</feature>
<evidence type="ECO:0000256" key="11">
    <source>
        <dbReference type="ARBA" id="ARBA00047899"/>
    </source>
</evidence>
<dbReference type="InterPro" id="IPR000719">
    <property type="entry name" value="Prot_kinase_dom"/>
</dbReference>
<keyword evidence="10" id="KW-0067">ATP-binding</keyword>
<feature type="compositionally biased region" description="Acidic residues" evidence="14">
    <location>
        <begin position="135"/>
        <end position="144"/>
    </location>
</feature>
<proteinExistence type="predicted"/>
<dbReference type="InterPro" id="IPR050588">
    <property type="entry name" value="WNK_Ser-Thr_kinase"/>
</dbReference>
<dbReference type="Pfam" id="PF00069">
    <property type="entry name" value="Pkinase"/>
    <property type="match status" value="1"/>
</dbReference>
<dbReference type="Gene3D" id="3.30.200.20">
    <property type="entry name" value="Phosphorylase Kinase, domain 1"/>
    <property type="match status" value="1"/>
</dbReference>
<gene>
    <name evidence="17" type="primary">WNK2</name>
</gene>
<dbReference type="RefSeq" id="XP_019486507.1">
    <property type="nucleotide sequence ID" value="XM_019630962.1"/>
</dbReference>
<dbReference type="Gene3D" id="1.10.510.10">
    <property type="entry name" value="Transferase(Phosphotransferase) domain 1"/>
    <property type="match status" value="1"/>
</dbReference>
<feature type="compositionally biased region" description="Low complexity" evidence="14">
    <location>
        <begin position="1256"/>
        <end position="1268"/>
    </location>
</feature>
<keyword evidence="16" id="KW-1185">Reference proteome</keyword>
<protein>
    <recommendedName>
        <fullName evidence="3">non-specific serine/threonine protein kinase</fullName>
        <ecNumber evidence="3">2.7.11.1</ecNumber>
    </recommendedName>
</protein>
<evidence type="ECO:0000256" key="4">
    <source>
        <dbReference type="ARBA" id="ARBA00022490"/>
    </source>
</evidence>
<feature type="compositionally biased region" description="Pro residues" evidence="14">
    <location>
        <begin position="1407"/>
        <end position="1420"/>
    </location>
</feature>
<dbReference type="PROSITE" id="PS50011">
    <property type="entry name" value="PROTEIN_KINASE_DOM"/>
    <property type="match status" value="1"/>
</dbReference>
<dbReference type="GO" id="GO:0005737">
    <property type="term" value="C:cytoplasm"/>
    <property type="evidence" value="ECO:0007669"/>
    <property type="project" value="UniProtKB-SubCell"/>
</dbReference>
<dbReference type="Pfam" id="PF12202">
    <property type="entry name" value="OSR1_C"/>
    <property type="match status" value="1"/>
</dbReference>
<dbReference type="FunFam" id="3.10.20.90:FF:000007">
    <property type="entry name" value="Serine/threonine-protein kinase WNK1 isoform 1"/>
    <property type="match status" value="1"/>
</dbReference>
<evidence type="ECO:0000256" key="3">
    <source>
        <dbReference type="ARBA" id="ARBA00012513"/>
    </source>
</evidence>
<accession>A0A8B7QEL8</accession>
<evidence type="ECO:0000256" key="13">
    <source>
        <dbReference type="SAM" id="Coils"/>
    </source>
</evidence>
<dbReference type="CTD" id="65268"/>
<name>A0A8B7QEL8_HIPAR</name>
<dbReference type="GO" id="GO:0005524">
    <property type="term" value="F:ATP binding"/>
    <property type="evidence" value="ECO:0007669"/>
    <property type="project" value="UniProtKB-KW"/>
</dbReference>
<dbReference type="Pfam" id="PF24889">
    <property type="entry name" value="CCTL2_WNK"/>
    <property type="match status" value="1"/>
</dbReference>
<evidence type="ECO:0000256" key="10">
    <source>
        <dbReference type="ARBA" id="ARBA00022840"/>
    </source>
</evidence>
<dbReference type="InterPro" id="IPR011009">
    <property type="entry name" value="Kinase-like_dom_sf"/>
</dbReference>
<feature type="coiled-coil region" evidence="13">
    <location>
        <begin position="1775"/>
        <end position="1806"/>
    </location>
</feature>
<dbReference type="SUPFAM" id="SSF56112">
    <property type="entry name" value="Protein kinase-like (PK-like)"/>
    <property type="match status" value="1"/>
</dbReference>
<dbReference type="GeneID" id="109375545"/>
<feature type="compositionally biased region" description="Basic residues" evidence="14">
    <location>
        <begin position="1052"/>
        <end position="1063"/>
    </location>
</feature>
<feature type="compositionally biased region" description="Polar residues" evidence="14">
    <location>
        <begin position="1552"/>
        <end position="1561"/>
    </location>
</feature>
<evidence type="ECO:0000256" key="1">
    <source>
        <dbReference type="ARBA" id="ARBA00001946"/>
    </source>
</evidence>
<feature type="domain" description="Protein kinase" evidence="15">
    <location>
        <begin position="157"/>
        <end position="415"/>
    </location>
</feature>
<dbReference type="FunFam" id="1.10.510.10:FF:000006">
    <property type="entry name" value="Serine/threonine-protein kinase WNK1 isoform 2"/>
    <property type="match status" value="1"/>
</dbReference>
<keyword evidence="8" id="KW-0547">Nucleotide-binding</keyword>
<evidence type="ECO:0000313" key="17">
    <source>
        <dbReference type="RefSeq" id="XP_019486507.1"/>
    </source>
</evidence>
<dbReference type="GO" id="GO:0004674">
    <property type="term" value="F:protein serine/threonine kinase activity"/>
    <property type="evidence" value="ECO:0007669"/>
    <property type="project" value="UniProtKB-KW"/>
</dbReference>
<evidence type="ECO:0000256" key="14">
    <source>
        <dbReference type="SAM" id="MobiDB-lite"/>
    </source>
</evidence>
<reference evidence="17" key="1">
    <citation type="submission" date="2025-08" db="UniProtKB">
        <authorList>
            <consortium name="RefSeq"/>
        </authorList>
    </citation>
    <scope>IDENTIFICATION</scope>
    <source>
        <tissue evidence="17">Muscle</tissue>
    </source>
</reference>
<dbReference type="InterPro" id="IPR024678">
    <property type="entry name" value="Kinase_OSR1/WNK_CCT"/>
</dbReference>
<feature type="compositionally biased region" description="Polar residues" evidence="14">
    <location>
        <begin position="1019"/>
        <end position="1029"/>
    </location>
</feature>
<keyword evidence="6" id="KW-0597">Phosphoprotein</keyword>
<feature type="compositionally biased region" description="Polar residues" evidence="14">
    <location>
        <begin position="1378"/>
        <end position="1389"/>
    </location>
</feature>
<keyword evidence="7" id="KW-0808">Transferase</keyword>
<comment type="cofactor">
    <cofactor evidence="1">
        <name>Mg(2+)</name>
        <dbReference type="ChEBI" id="CHEBI:18420"/>
    </cofactor>
</comment>
<dbReference type="InterPro" id="IPR008271">
    <property type="entry name" value="Ser/Thr_kinase_AS"/>
</dbReference>
<feature type="region of interest" description="Disordered" evidence="14">
    <location>
        <begin position="873"/>
        <end position="899"/>
    </location>
</feature>
<evidence type="ECO:0000256" key="5">
    <source>
        <dbReference type="ARBA" id="ARBA00022527"/>
    </source>
</evidence>
<feature type="region of interest" description="Disordered" evidence="14">
    <location>
        <begin position="1814"/>
        <end position="1834"/>
    </location>
</feature>
<feature type="region of interest" description="Disordered" evidence="14">
    <location>
        <begin position="1254"/>
        <end position="1437"/>
    </location>
</feature>
<comment type="subcellular location">
    <subcellularLocation>
        <location evidence="2">Cytoplasm</location>
    </subcellularLocation>
</comment>
<comment type="catalytic activity">
    <reaction evidence="12">
        <text>L-seryl-[protein] + ATP = O-phospho-L-seryl-[protein] + ADP + H(+)</text>
        <dbReference type="Rhea" id="RHEA:17989"/>
        <dbReference type="Rhea" id="RHEA-COMP:9863"/>
        <dbReference type="Rhea" id="RHEA-COMP:11604"/>
        <dbReference type="ChEBI" id="CHEBI:15378"/>
        <dbReference type="ChEBI" id="CHEBI:29999"/>
        <dbReference type="ChEBI" id="CHEBI:30616"/>
        <dbReference type="ChEBI" id="CHEBI:83421"/>
        <dbReference type="ChEBI" id="CHEBI:456216"/>
        <dbReference type="EC" id="2.7.11.1"/>
    </reaction>
</comment>
<evidence type="ECO:0000313" key="16">
    <source>
        <dbReference type="Proteomes" id="UP000694851"/>
    </source>
</evidence>
<feature type="compositionally biased region" description="Polar residues" evidence="14">
    <location>
        <begin position="1518"/>
        <end position="1535"/>
    </location>
</feature>
<dbReference type="Gene3D" id="3.10.20.90">
    <property type="entry name" value="Phosphatidylinositol 3-kinase Catalytic Subunit, Chain A, domain 1"/>
    <property type="match status" value="2"/>
</dbReference>
<dbReference type="InterPro" id="IPR056865">
    <property type="entry name" value="CCTL2_WNK"/>
</dbReference>
<feature type="compositionally biased region" description="Low complexity" evidence="14">
    <location>
        <begin position="1209"/>
        <end position="1229"/>
    </location>
</feature>
<feature type="compositionally biased region" description="Polar residues" evidence="14">
    <location>
        <begin position="1613"/>
        <end position="1622"/>
    </location>
</feature>
<keyword evidence="5" id="KW-0723">Serine/threonine-protein kinase</keyword>
<evidence type="ECO:0000256" key="7">
    <source>
        <dbReference type="ARBA" id="ARBA00022679"/>
    </source>
</evidence>
<feature type="compositionally biased region" description="Basic residues" evidence="14">
    <location>
        <begin position="1825"/>
        <end position="1834"/>
    </location>
</feature>
<evidence type="ECO:0000256" key="8">
    <source>
        <dbReference type="ARBA" id="ARBA00022741"/>
    </source>
</evidence>
<feature type="region of interest" description="Disordered" evidence="14">
    <location>
        <begin position="645"/>
        <end position="667"/>
    </location>
</feature>
<feature type="region of interest" description="Disordered" evidence="14">
    <location>
        <begin position="1019"/>
        <end position="1070"/>
    </location>
</feature>
<dbReference type="PANTHER" id="PTHR13902">
    <property type="entry name" value="SERINE/THREONINE-PROTEIN KINASE WNK WITH NO LYSINE -RELATED"/>
    <property type="match status" value="1"/>
</dbReference>
<feature type="compositionally biased region" description="Basic and acidic residues" evidence="14">
    <location>
        <begin position="104"/>
        <end position="134"/>
    </location>
</feature>
<dbReference type="PROSITE" id="PS00108">
    <property type="entry name" value="PROTEIN_KINASE_ST"/>
    <property type="match status" value="1"/>
</dbReference>
<organism evidence="16 17">
    <name type="scientific">Hipposideros armiger</name>
    <name type="common">Great Himalayan leaf-nosed bat</name>
    <dbReference type="NCBI Taxonomy" id="186990"/>
    <lineage>
        <taxon>Eukaryota</taxon>
        <taxon>Metazoa</taxon>
        <taxon>Chordata</taxon>
        <taxon>Craniata</taxon>
        <taxon>Vertebrata</taxon>
        <taxon>Euteleostomi</taxon>
        <taxon>Mammalia</taxon>
        <taxon>Eutheria</taxon>
        <taxon>Laurasiatheria</taxon>
        <taxon>Chiroptera</taxon>
        <taxon>Yinpterochiroptera</taxon>
        <taxon>Rhinolophoidea</taxon>
        <taxon>Hipposideridae</taxon>
        <taxon>Hipposideros</taxon>
    </lineage>
</organism>
<dbReference type="CDD" id="cd14032">
    <property type="entry name" value="STKc_WNK2_like"/>
    <property type="match status" value="1"/>
</dbReference>
<keyword evidence="13" id="KW-0175">Coiled coil</keyword>